<sequence>MVKCRYLWLLAALSLLLLSSSAVQAQNLQTKCGPDHAILYKKAVKLVDSAEKKLNEKYTAEAKAQLKEANSLFSVLVKECGPTQKERNLTDAEKAQEEQNNKLKEEAMTQVKELEKAYEENLKKAQQYLAQGNNELADRYGRQAKAESERANVLAAKAEIYALRNQQMIFRFLVNK</sequence>
<comment type="caution">
    <text evidence="3">The sequence shown here is derived from an EMBL/GenBank/DDBJ whole genome shotgun (WGS) entry which is preliminary data.</text>
</comment>
<reference evidence="3" key="1">
    <citation type="journal article" date="2020" name="mSystems">
        <title>Genome- and Community-Level Interaction Insights into Carbon Utilization and Element Cycling Functions of Hydrothermarchaeota in Hydrothermal Sediment.</title>
        <authorList>
            <person name="Zhou Z."/>
            <person name="Liu Y."/>
            <person name="Xu W."/>
            <person name="Pan J."/>
            <person name="Luo Z.H."/>
            <person name="Li M."/>
        </authorList>
    </citation>
    <scope>NUCLEOTIDE SEQUENCE [LARGE SCALE GENOMIC DNA]</scope>
    <source>
        <strain evidence="3">SpSt-767</strain>
    </source>
</reference>
<keyword evidence="1" id="KW-0175">Coiled coil</keyword>
<evidence type="ECO:0000256" key="2">
    <source>
        <dbReference type="SAM" id="SignalP"/>
    </source>
</evidence>
<feature type="signal peptide" evidence="2">
    <location>
        <begin position="1"/>
        <end position="25"/>
    </location>
</feature>
<name>A0A7V6A5G2_9BACT</name>
<accession>A0A7V6A5G2</accession>
<evidence type="ECO:0008006" key="4">
    <source>
        <dbReference type="Google" id="ProtNLM"/>
    </source>
</evidence>
<evidence type="ECO:0000313" key="3">
    <source>
        <dbReference type="EMBL" id="HHS30361.1"/>
    </source>
</evidence>
<feature type="chain" id="PRO_5031482438" description="DUF4398 domain-containing protein" evidence="2">
    <location>
        <begin position="26"/>
        <end position="176"/>
    </location>
</feature>
<evidence type="ECO:0000256" key="1">
    <source>
        <dbReference type="SAM" id="Coils"/>
    </source>
</evidence>
<protein>
    <recommendedName>
        <fullName evidence="4">DUF4398 domain-containing protein</fullName>
    </recommendedName>
</protein>
<organism evidence="3">
    <name type="scientific">Desulfobacca acetoxidans</name>
    <dbReference type="NCBI Taxonomy" id="60893"/>
    <lineage>
        <taxon>Bacteria</taxon>
        <taxon>Pseudomonadati</taxon>
        <taxon>Thermodesulfobacteriota</taxon>
        <taxon>Desulfobaccia</taxon>
        <taxon>Desulfobaccales</taxon>
        <taxon>Desulfobaccaceae</taxon>
        <taxon>Desulfobacca</taxon>
    </lineage>
</organism>
<dbReference type="EMBL" id="DTGR01000183">
    <property type="protein sequence ID" value="HHS30361.1"/>
    <property type="molecule type" value="Genomic_DNA"/>
</dbReference>
<feature type="coiled-coil region" evidence="1">
    <location>
        <begin position="86"/>
        <end position="135"/>
    </location>
</feature>
<gene>
    <name evidence="3" type="ORF">ENV52_11755</name>
</gene>
<keyword evidence="2" id="KW-0732">Signal</keyword>
<proteinExistence type="predicted"/>
<dbReference type="AlphaFoldDB" id="A0A7V6A5G2"/>